<keyword evidence="3" id="KW-0472">Membrane</keyword>
<geneLocation type="chloroplast" evidence="5"/>
<feature type="region of interest" description="Disordered" evidence="2">
    <location>
        <begin position="2033"/>
        <end position="2052"/>
    </location>
</feature>
<keyword evidence="5" id="KW-0934">Plastid</keyword>
<feature type="transmembrane region" description="Helical" evidence="3">
    <location>
        <begin position="1706"/>
        <end position="1727"/>
    </location>
</feature>
<keyword evidence="3" id="KW-1133">Transmembrane helix</keyword>
<proteinExistence type="predicted"/>
<dbReference type="PANTHER" id="PTHR23077:SF117">
    <property type="entry name" value="AAA+ ATPASE DOMAIN-CONTAINING PROTEIN"/>
    <property type="match status" value="1"/>
</dbReference>
<name>A0A0D2N6R1_9CHLO</name>
<keyword evidence="3" id="KW-0812">Transmembrane</keyword>
<dbReference type="Gene3D" id="1.10.8.60">
    <property type="match status" value="1"/>
</dbReference>
<protein>
    <recommendedName>
        <fullName evidence="4">AAA+ ATPase domain-containing protein</fullName>
    </recommendedName>
</protein>
<feature type="region of interest" description="Disordered" evidence="2">
    <location>
        <begin position="523"/>
        <end position="559"/>
    </location>
</feature>
<feature type="coiled-coil region" evidence="1">
    <location>
        <begin position="1131"/>
        <end position="1158"/>
    </location>
</feature>
<dbReference type="InterPro" id="IPR003959">
    <property type="entry name" value="ATPase_AAA_core"/>
</dbReference>
<dbReference type="InterPro" id="IPR050168">
    <property type="entry name" value="AAA_ATPase_domain"/>
</dbReference>
<feature type="coiled-coil region" evidence="1">
    <location>
        <begin position="2227"/>
        <end position="2254"/>
    </location>
</feature>
<feature type="domain" description="AAA+ ATPase" evidence="4">
    <location>
        <begin position="2414"/>
        <end position="2742"/>
    </location>
</feature>
<dbReference type="Proteomes" id="UP000054498">
    <property type="component" value="Chloroplast CP"/>
</dbReference>
<evidence type="ECO:0000259" key="4">
    <source>
        <dbReference type="SMART" id="SM00382"/>
    </source>
</evidence>
<dbReference type="SMART" id="SM00382">
    <property type="entry name" value="AAA"/>
    <property type="match status" value="1"/>
</dbReference>
<dbReference type="Pfam" id="PF00004">
    <property type="entry name" value="AAA"/>
    <property type="match status" value="1"/>
</dbReference>
<dbReference type="Gene3D" id="3.40.50.300">
    <property type="entry name" value="P-loop containing nucleotide triphosphate hydrolases"/>
    <property type="match status" value="2"/>
</dbReference>
<dbReference type="EMBL" id="CM002678">
    <property type="protein sequence ID" value="KIZ07972.1"/>
    <property type="molecule type" value="Genomic_DNA"/>
</dbReference>
<feature type="transmembrane region" description="Helical" evidence="3">
    <location>
        <begin position="32"/>
        <end position="51"/>
    </location>
</feature>
<feature type="transmembrane region" description="Helical" evidence="3">
    <location>
        <begin position="2088"/>
        <end position="2115"/>
    </location>
</feature>
<dbReference type="InterPro" id="IPR027417">
    <property type="entry name" value="P-loop_NTPase"/>
</dbReference>
<evidence type="ECO:0000256" key="1">
    <source>
        <dbReference type="SAM" id="Coils"/>
    </source>
</evidence>
<dbReference type="InterPro" id="IPR003593">
    <property type="entry name" value="AAA+_ATPase"/>
</dbReference>
<evidence type="ECO:0000256" key="3">
    <source>
        <dbReference type="SAM" id="Phobius"/>
    </source>
</evidence>
<keyword evidence="1" id="KW-0175">Coiled coil</keyword>
<accession>A0A0D2N6R1</accession>
<dbReference type="PANTHER" id="PTHR23077">
    <property type="entry name" value="AAA-FAMILY ATPASE"/>
    <property type="match status" value="1"/>
</dbReference>
<dbReference type="RefSeq" id="XP_013906991.1">
    <property type="nucleotide sequence ID" value="NW_014013626.1"/>
</dbReference>
<feature type="transmembrane region" description="Helical" evidence="3">
    <location>
        <begin position="1739"/>
        <end position="1758"/>
    </location>
</feature>
<keyword evidence="6" id="KW-1185">Reference proteome</keyword>
<feature type="transmembrane region" description="Helical" evidence="3">
    <location>
        <begin position="1932"/>
        <end position="1949"/>
    </location>
</feature>
<dbReference type="SUPFAM" id="SSF52540">
    <property type="entry name" value="P-loop containing nucleoside triphosphate hydrolases"/>
    <property type="match status" value="1"/>
</dbReference>
<organism evidence="5 6">
    <name type="scientific">Monoraphidium neglectum</name>
    <dbReference type="NCBI Taxonomy" id="145388"/>
    <lineage>
        <taxon>Eukaryota</taxon>
        <taxon>Viridiplantae</taxon>
        <taxon>Chlorophyta</taxon>
        <taxon>core chlorophytes</taxon>
        <taxon>Chlorophyceae</taxon>
        <taxon>CS clade</taxon>
        <taxon>Sphaeropleales</taxon>
        <taxon>Selenastraceae</taxon>
        <taxon>Monoraphidium</taxon>
    </lineage>
</organism>
<dbReference type="GeneID" id="25734535"/>
<evidence type="ECO:0000313" key="5">
    <source>
        <dbReference type="EMBL" id="KIZ07972.1"/>
    </source>
</evidence>
<evidence type="ECO:0000313" key="6">
    <source>
        <dbReference type="Proteomes" id="UP000054498"/>
    </source>
</evidence>
<sequence length="3337" mass="390351">MYRSTQNKLSLDLLKQKQRLLLSDFFPHKKPFMHFWIFPLLGGCFMSLMTFHSGKGFINKNQNFPNLDFSVRNVRNSRENSKQSILQLYKPLKDNNVNLKLLLGPSNSSKVHVSRGLVTMRGPMAPPTPQSFSEIFDSGPERSLRTKLCNVKDEASIGTTTRNQLLTFYANYTNQEPLSSRLRQDYQNIVLNKFLPVEFEKLCLFYLNLTNQNLNMNSNNYLQNKQNYKYFLKQILQQNNYLKNEATFHLVWHVLKVEPNNVFSVQHVNTKNNFLHNLDLRKSFKKGFLDYFPMEHFAQKLYNENATYYLKNSNLKSFLFSNLIKQIKDIPHISYYNASVLLDKWIKTLKLNSITQNPLKSSQISMNNINNLLTKETFSEFCDKLYVLEHLFSNSSKYQNDLTFYFYTLLETLNKNQNNYQYIYSQINPNFKKLESKKIAQLFATVLIDSKKDSTLNSLKNLKKKFQNEYRYHLMKVLLKNSFYKTNSKKNIISPNSFQTFSTMRNEVLGPVGLDFAGANRRAPMGLEGPRAEGPSPRPNGSGGSPRAEGPGGEPPREPKLTFFNISDVQVKRILNYTLFLKFINNKPLLQAKTLPILKKIKLRRKSELLYNFTNLVDPMVISTQKKNLKNITYELLLLQNWKTLFADICYINVLEKNFKYTISSDLSKKFALFKTGAQRGSRPIGSLGLLGAFGPSEALASPMTSEGKASAKQKLIQPKIKKTQELKFLTNKLTKEITLYCKLNTISKKLINSVSSLTDQNQKDNQLNQLVIQYKTPILIAKIQKELLSFPNFNNEFNLLTANPTTTKFKNISWVRSPLSWFEIASKQNDLSNLMFSSQKLWNNFSNSQTTVPILPNGKKINFIKSLIKTNTKKFLTFKNLLSGSTSLSEDTQQPKLWPGGTPRPYGPRSSEKAKTITFLIQKKSKGLKNQPVYFLKSSQTTKFLNKENLFKNFQHKNRRQYKTSDYNFEKRQSEKIFRTYFSVKSFQKPDKDLLHKNNRFKLNSLKSSLNSSNSFHSILPVLKKLKQKVKSQTLYYKLNKDLLRLNSVNDLLLKNHDLRLRNDNFNQKSKMTSHFSNKICLTKCYNAINFNKVLSKQNSLNSKTFLKKFGESFNFFKKADFSLNETEINRLEKKKAVQKKRRLKKLKLENRRRKKRKRFYPRPNYLRFQLYYSFLKKRHLLTRNKIDSKTLEFLIQRGRLSKDKIKNQIASKKSRSKSFQEKIYRHQKQKWGNVSSELLFSEKLFLKKIPLSWTIPTYHDQEFYKISNETLTEFERLCWKSYWLRSNLTPYIRRIQNNFKKMQKKESLKQSKKTFSIILENLLTWPVFWNNENFFKLNNKQVKQMKNLTPAYLNIKETLQNSFFKVSNLTHFKNVENTAEYNRLISERITDEIKNVKSQLNVDGQTHARSYKVGRQKIDKPISKNIWTSLNSFNNNFLEPKIEAFSLSPTRLSDTFAQMSDSFIKPFGDLPTLRLLWAVNKTNLFTYNENNFSRNLWSIYKHREQTKNNKTKKFISQIFNSYNLNAKTVETMSLNKTRLACKKILSFGGFIYEKNYKFYLRNLKYKLQRAPILTSDLVKMSGGKAPANKKNSNSSKILLLNQNKTIFKNLKLQEKNWFESNLNHKSQKRIIHFWWSTRQVNPIEQMFSLWLASPTIFLDLDFYVSENTNSIIERDSLKSINRVSDLKLLVESPNPVFRTETSKILLITSFWVCSLLFHISILFTVIRISEIRSLAKFQFLILYKLTNSYLICLFSISDLFENYKTKITSLIKNTWRFSSKTCNNSSFSQFQELNRKHFEKKWIRQNRLKFIYNKQFMLNQSEKKLSWKDVDILNVQIPNLQNLSNQKAKLENSSLQRCSKFQSKQLIQSTINFHFSFRDFFIFSTKNDKNFSKSKIIENFLIFHSINPSLDKLKLLKKLDLVNSKISQNWFYSWYTGFLWYTFFTSFKNFRSKSQNNSLTKIGSSNMKVNPTSLKLEMFQKKEIYFKKNLMKTLNFSDKLTKFSSKKTLRGFTRPGTKPWTMRSLEAYQSRDPMSREARGGPPQDPTGLAAPNKVKRSFWIVQSSIQLQSILSLLTLYLTKTFIKIFYFCFNLFYGFLFKLIDVLESILLIFYKFLEKPAELMVEWIAEIFLIEWSSDLTTYIPEAFDISIWNSLTKFSRSTRPLGGLLFGFTFQKFFLGSLEIFYSWMLKPDKDLILRQKKGVIFWDIWAEILIQAAEKYKMNLSSLTTLKEEQELLIENLLAEKELLLNRTQLNLFQSRNSIVKETNFFNSETFKKSLIKMTPLMKFLQIYPPNPFWNLLHSSKSSISVVKNNPYKFFVSDNQLLSLSQLKIDTQPSLSLVQKTKSLDSWKRWFVNQSLTTQGRDTDLFMDIHPPKSFLNLSFLKTYLPAQEILGSLVCDIYSGLFAQKISKNILVVGAPGAAKSFFIQALAGETELKIVTDNAHRYALVQGGVPVGMKLLRDVFDSIALHTPCLFLLEDIHVIGERRPMLISDEENSKATDSTFGAEQEEVHEKNRSIYQLSRHSISHYKRPYKGDFSLSIPTNHFCYDLFLGINPLKKRRSGLTAKGPLPIRELEKALMGIESLPSNKQEFISFDENNNTSNSQALLSVLQISTEQVFAPPATSPFNILLMKEQKKLKPKKLVKEMPWSGLSYDKIMLISKSHYSVRVKVALLAEMAMTNLSIKLDMITDLLVIIDSVRSNRGFVVFATTHLPSLLDPALRRPGRLDETISLPLLPNLMSRFEIFKTSLSSYTKATDLLDYSLLSSTIEQNENQIYSAISKSLLLLLNTKKNFNVSSNLLKPKVFSGFFNDFPIYSVSQAFQTSIYLRSLLINTSQIKKYLTQVSKSKFTAIEFKTKKQKSSIYEDNLYNLLNKEVFNFVLSGTDKFNFIALTYAQAGQFLVEALIIHDQSTYSCKFLTQLTKTQDSYNTEEQIFKSLYNSKIESKNTLLKLFAGKIAEFFVLNSSYSQKLKSFNNFSNSFSKNKSKLISLNKNVKVASSSEDDTLFIKSNVALSLKKDWWLHASSLLQTNPSQSSLFENIQNFQMYWQSATAFLDSLFQKRYLYNKSFVVSKMLFFENQSSLREPPSPPNSSILMPAKKFENYKRTLKDFLQKPTLTINEKIQMHQKQRFLKLLYNISIQTSFTTVSSKHSGEHLPNYQTDHQETNFDNSFKELGYLDLMMLKPTASYCFYKNRFLTRHRFSFLNQWWNGQLAEHNVETTYLSHVDWRSMFVQSMGDIVIDFPDADQYYNPKTRRWFLHSTSWNYWLSFENNKKDEISQHYILYCFTKTFHLLNFNRELFDYLAFRFLRYHQLKEIDLLHILSRFYKTKF</sequence>
<reference evidence="5 6" key="1">
    <citation type="journal article" date="2013" name="BMC Genomics">
        <title>Reconstruction of the lipid metabolism for the microalga Monoraphidium neglectum from its genome sequence reveals characteristics suitable for biofuel production.</title>
        <authorList>
            <person name="Bogen C."/>
            <person name="Al-Dilaimi A."/>
            <person name="Albersmeier A."/>
            <person name="Wichmann J."/>
            <person name="Grundmann M."/>
            <person name="Rupp O."/>
            <person name="Lauersen K.J."/>
            <person name="Blifernez-Klassen O."/>
            <person name="Kalinowski J."/>
            <person name="Goesmann A."/>
            <person name="Mussgnug J.H."/>
            <person name="Kruse O."/>
        </authorList>
    </citation>
    <scope>NUCLEOTIDE SEQUENCE [LARGE SCALE GENOMIC DNA]</scope>
    <source>
        <strain evidence="5 6">SAG 48.87</strain>
    </source>
</reference>
<gene>
    <name evidence="5" type="ORF">MNEG_16745</name>
</gene>
<evidence type="ECO:0000256" key="2">
    <source>
        <dbReference type="SAM" id="MobiDB-lite"/>
    </source>
</evidence>
<dbReference type="STRING" id="145388.A0A0D2N6R1"/>
<feature type="region of interest" description="Disordered" evidence="2">
    <location>
        <begin position="893"/>
        <end position="912"/>
    </location>
</feature>
<keyword evidence="5" id="KW-0150">Chloroplast</keyword>
<dbReference type="GO" id="GO:0005524">
    <property type="term" value="F:ATP binding"/>
    <property type="evidence" value="ECO:0007669"/>
    <property type="project" value="InterPro"/>
</dbReference>
<dbReference type="GO" id="GO:0016887">
    <property type="term" value="F:ATP hydrolysis activity"/>
    <property type="evidence" value="ECO:0007669"/>
    <property type="project" value="InterPro"/>
</dbReference>